<reference evidence="1 2" key="1">
    <citation type="submission" date="2019-02" db="EMBL/GenBank/DDBJ databases">
        <title>Deep-cultivation of Planctomycetes and their phenomic and genomic characterization uncovers novel biology.</title>
        <authorList>
            <person name="Wiegand S."/>
            <person name="Jogler M."/>
            <person name="Boedeker C."/>
            <person name="Pinto D."/>
            <person name="Vollmers J."/>
            <person name="Rivas-Marin E."/>
            <person name="Kohn T."/>
            <person name="Peeters S.H."/>
            <person name="Heuer A."/>
            <person name="Rast P."/>
            <person name="Oberbeckmann S."/>
            <person name="Bunk B."/>
            <person name="Jeske O."/>
            <person name="Meyerdierks A."/>
            <person name="Storesund J.E."/>
            <person name="Kallscheuer N."/>
            <person name="Luecker S."/>
            <person name="Lage O.M."/>
            <person name="Pohl T."/>
            <person name="Merkel B.J."/>
            <person name="Hornburger P."/>
            <person name="Mueller R.-W."/>
            <person name="Bruemmer F."/>
            <person name="Labrenz M."/>
            <person name="Spormann A.M."/>
            <person name="Op den Camp H."/>
            <person name="Overmann J."/>
            <person name="Amann R."/>
            <person name="Jetten M.S.M."/>
            <person name="Mascher T."/>
            <person name="Medema M.H."/>
            <person name="Devos D.P."/>
            <person name="Kaster A.-K."/>
            <person name="Ovreas L."/>
            <person name="Rohde M."/>
            <person name="Galperin M.Y."/>
            <person name="Jogler C."/>
        </authorList>
    </citation>
    <scope>NUCLEOTIDE SEQUENCE [LARGE SCALE GENOMIC DNA]</scope>
    <source>
        <strain evidence="1 2">Q31a</strain>
    </source>
</reference>
<evidence type="ECO:0000313" key="2">
    <source>
        <dbReference type="Proteomes" id="UP000318017"/>
    </source>
</evidence>
<name>A0A518GEB4_9BACT</name>
<organism evidence="1 2">
    <name type="scientific">Aureliella helgolandensis</name>
    <dbReference type="NCBI Taxonomy" id="2527968"/>
    <lineage>
        <taxon>Bacteria</taxon>
        <taxon>Pseudomonadati</taxon>
        <taxon>Planctomycetota</taxon>
        <taxon>Planctomycetia</taxon>
        <taxon>Pirellulales</taxon>
        <taxon>Pirellulaceae</taxon>
        <taxon>Aureliella</taxon>
    </lineage>
</organism>
<evidence type="ECO:0000313" key="1">
    <source>
        <dbReference type="EMBL" id="QDV26944.1"/>
    </source>
</evidence>
<accession>A0A518GEB4</accession>
<sequence>MAHLMKVSGHLARTDSGHLAKCACRCCGQITFPSFSEFYNFPCNGWTGGTTTTVAGPEAAIDVCLGSGEKVLGYIEVTRRGEWSKPGESDTLCEQYDKWELRMFATGTPPAPTDCWVRYEVVESTATGTVPPSPLDPGACHFGGCVPAETVGSIVTRHATDPIEGWIFEFEFTPCE</sequence>
<protein>
    <submittedName>
        <fullName evidence="1">Uncharacterized protein</fullName>
    </submittedName>
</protein>
<gene>
    <name evidence="1" type="ORF">Q31a_53240</name>
</gene>
<dbReference type="Proteomes" id="UP000318017">
    <property type="component" value="Chromosome"/>
</dbReference>
<keyword evidence="2" id="KW-1185">Reference proteome</keyword>
<proteinExistence type="predicted"/>
<dbReference type="KEGG" id="ahel:Q31a_53240"/>
<dbReference type="AlphaFoldDB" id="A0A518GEB4"/>
<dbReference type="EMBL" id="CP036298">
    <property type="protein sequence ID" value="QDV26944.1"/>
    <property type="molecule type" value="Genomic_DNA"/>
</dbReference>